<reference evidence="7 8" key="1">
    <citation type="submission" date="2024-05" db="EMBL/GenBank/DDBJ databases">
        <title>Long read based assembly of the Candida bracarensis genome reveals expanded adhesin content.</title>
        <authorList>
            <person name="Marcet-Houben M."/>
            <person name="Ksiezopolska E."/>
            <person name="Gabaldon T."/>
        </authorList>
    </citation>
    <scope>NUCLEOTIDE SEQUENCE [LARGE SCALE GENOMIC DNA]</scope>
    <source>
        <strain evidence="7 8">CBM6</strain>
    </source>
</reference>
<accession>A0ABR4NY03</accession>
<evidence type="ECO:0000256" key="3">
    <source>
        <dbReference type="ARBA" id="ARBA00022895"/>
    </source>
</evidence>
<dbReference type="InterPro" id="IPR018856">
    <property type="entry name" value="Stn1_N"/>
</dbReference>
<keyword evidence="3" id="KW-0779">Telomere</keyword>
<evidence type="ECO:0000256" key="1">
    <source>
        <dbReference type="ARBA" id="ARBA00004574"/>
    </source>
</evidence>
<keyword evidence="8" id="KW-1185">Reference proteome</keyword>
<dbReference type="Pfam" id="PF10451">
    <property type="entry name" value="Stn1"/>
    <property type="match status" value="1"/>
</dbReference>
<comment type="subcellular location">
    <subcellularLocation>
        <location evidence="1">Chromosome</location>
        <location evidence="1">Telomere</location>
    </subcellularLocation>
</comment>
<organism evidence="7 8">
    <name type="scientific">Nakaseomyces bracarensis</name>
    <dbReference type="NCBI Taxonomy" id="273131"/>
    <lineage>
        <taxon>Eukaryota</taxon>
        <taxon>Fungi</taxon>
        <taxon>Dikarya</taxon>
        <taxon>Ascomycota</taxon>
        <taxon>Saccharomycotina</taxon>
        <taxon>Saccharomycetes</taxon>
        <taxon>Saccharomycetales</taxon>
        <taxon>Saccharomycetaceae</taxon>
        <taxon>Nakaseomyces</taxon>
    </lineage>
</organism>
<feature type="region of interest" description="Disordered" evidence="4">
    <location>
        <begin position="232"/>
        <end position="251"/>
    </location>
</feature>
<sequence length="452" mass="52548">MQHDDLVVGEIAGLKYYVAGLFRFGEVYGRVMSVSVRMVMEMVANARRCGRLYDHKVTCLFWKNHPVRKLCVMGIVVGVKYTWIKDEDHAIVLLDDCSDSQIMSCRLEVNYLRSFGINVSNGFVGSRVMLTGTYSLEYREFVVQHIEVMKSTLSIELEFWTTRDVELLSLSDWAVQLPQMDSMYEDINTKTPRHKPPETLYIEYLQAKNVRDELIIASPYREDTYDESMATRAIPDSLSSSKNQDDPDHSSKTHIIDIEIESYDVMEKRHNNSRAIEIRSIKALRREILRFILGLDLSQVSKLELYNNKGISAMIDNYATYQFQQQHVMNPIKCKDFKSLSFDDCIQQLIDLHIIQYTDSKEVNIGLQSLQIFKNYVVKKISLLVKLENLLGYIQYDDVREKTIKSLSDRVILFLFKESLKTAVSKYMAKTVAHWYIDNPNDQGFTIHLQYH</sequence>
<evidence type="ECO:0008006" key="9">
    <source>
        <dbReference type="Google" id="ProtNLM"/>
    </source>
</evidence>
<comment type="caution">
    <text evidence="7">The sequence shown here is derived from an EMBL/GenBank/DDBJ whole genome shotgun (WGS) entry which is preliminary data.</text>
</comment>
<dbReference type="InterPro" id="IPR038240">
    <property type="entry name" value="Stn1_C_sf"/>
</dbReference>
<evidence type="ECO:0000259" key="6">
    <source>
        <dbReference type="Pfam" id="PF12659"/>
    </source>
</evidence>
<proteinExistence type="predicted"/>
<dbReference type="Proteomes" id="UP001623330">
    <property type="component" value="Unassembled WGS sequence"/>
</dbReference>
<name>A0ABR4NY03_9SACH</name>
<protein>
    <recommendedName>
        <fullName evidence="9">CST complex subunit Stn1 N-terminal domain-containing protein</fullName>
    </recommendedName>
</protein>
<evidence type="ECO:0000259" key="5">
    <source>
        <dbReference type="Pfam" id="PF10451"/>
    </source>
</evidence>
<dbReference type="Gene3D" id="3.30.1370.230">
    <property type="entry name" value="Stn1, C-terminal wHTH domain"/>
    <property type="match status" value="1"/>
</dbReference>
<evidence type="ECO:0000256" key="4">
    <source>
        <dbReference type="SAM" id="MobiDB-lite"/>
    </source>
</evidence>
<evidence type="ECO:0000256" key="2">
    <source>
        <dbReference type="ARBA" id="ARBA00022454"/>
    </source>
</evidence>
<feature type="domain" description="Stn1 C-terminal fungi" evidence="6">
    <location>
        <begin position="288"/>
        <end position="452"/>
    </location>
</feature>
<gene>
    <name evidence="7" type="ORF">RNJ44_03737</name>
</gene>
<dbReference type="Pfam" id="PF12659">
    <property type="entry name" value="Stn1_C"/>
    <property type="match status" value="1"/>
</dbReference>
<dbReference type="Gene3D" id="2.40.50.1040">
    <property type="match status" value="1"/>
</dbReference>
<dbReference type="EMBL" id="JBEVYD010000004">
    <property type="protein sequence ID" value="KAL3233697.1"/>
    <property type="molecule type" value="Genomic_DNA"/>
</dbReference>
<dbReference type="Gene3D" id="1.10.10.1080">
    <property type="entry name" value="Stn1, N-terminal wHTH domain"/>
    <property type="match status" value="1"/>
</dbReference>
<evidence type="ECO:0000313" key="7">
    <source>
        <dbReference type="EMBL" id="KAL3233697.1"/>
    </source>
</evidence>
<keyword evidence="2" id="KW-0158">Chromosome</keyword>
<evidence type="ECO:0000313" key="8">
    <source>
        <dbReference type="Proteomes" id="UP001623330"/>
    </source>
</evidence>
<feature type="domain" description="CST complex subunit Stn1 N-terminal" evidence="5">
    <location>
        <begin position="14"/>
        <end position="224"/>
    </location>
</feature>
<dbReference type="InterPro" id="IPR024263">
    <property type="entry name" value="Stn1_C_fungi"/>
</dbReference>